<evidence type="ECO:0000313" key="1">
    <source>
        <dbReference type="EMBL" id="QJA73079.1"/>
    </source>
</evidence>
<dbReference type="AlphaFoldDB" id="A0A6M3JSM5"/>
<organism evidence="1">
    <name type="scientific">viral metagenome</name>
    <dbReference type="NCBI Taxonomy" id="1070528"/>
    <lineage>
        <taxon>unclassified sequences</taxon>
        <taxon>metagenomes</taxon>
        <taxon>organismal metagenomes</taxon>
    </lineage>
</organism>
<gene>
    <name evidence="1" type="ORF">MM415A02497_0010</name>
</gene>
<proteinExistence type="predicted"/>
<sequence length="76" mass="8876">MIKEEIKELLMRFNHIGNQVGKYESFTNQILNLFLSHLPDMSDEEMLLPWLGRAELEALKQVIQAYKDKIGKELEG</sequence>
<reference evidence="1" key="1">
    <citation type="submission" date="2020-03" db="EMBL/GenBank/DDBJ databases">
        <title>The deep terrestrial virosphere.</title>
        <authorList>
            <person name="Holmfeldt K."/>
            <person name="Nilsson E."/>
            <person name="Simone D."/>
            <person name="Lopez-Fernandez M."/>
            <person name="Wu X."/>
            <person name="de Brujin I."/>
            <person name="Lundin D."/>
            <person name="Andersson A."/>
            <person name="Bertilsson S."/>
            <person name="Dopson M."/>
        </authorList>
    </citation>
    <scope>NUCLEOTIDE SEQUENCE</scope>
    <source>
        <strain evidence="1">MM415A02497</strain>
    </source>
</reference>
<name>A0A6M3JSM5_9ZZZZ</name>
<protein>
    <submittedName>
        <fullName evidence="1">Uncharacterized protein</fullName>
    </submittedName>
</protein>
<accession>A0A6M3JSM5</accession>
<dbReference type="EMBL" id="MT142000">
    <property type="protein sequence ID" value="QJA73079.1"/>
    <property type="molecule type" value="Genomic_DNA"/>
</dbReference>